<dbReference type="Pfam" id="PF07336">
    <property type="entry name" value="ABATE"/>
    <property type="match status" value="1"/>
</dbReference>
<dbReference type="Proteomes" id="UP000722989">
    <property type="component" value="Unassembled WGS sequence"/>
</dbReference>
<feature type="domain" description="Zinc finger CGNR" evidence="1">
    <location>
        <begin position="128"/>
        <end position="170"/>
    </location>
</feature>
<protein>
    <submittedName>
        <fullName evidence="2">CGNR zinc finger domain-containing protein</fullName>
    </submittedName>
</protein>
<proteinExistence type="predicted"/>
<accession>A0ABX0XW67</accession>
<dbReference type="PANTHER" id="PTHR35525">
    <property type="entry name" value="BLL6575 PROTEIN"/>
    <property type="match status" value="1"/>
</dbReference>
<comment type="caution">
    <text evidence="2">The sequence shown here is derived from an EMBL/GenBank/DDBJ whole genome shotgun (WGS) entry which is preliminary data.</text>
</comment>
<name>A0ABX0XW67_9ACTN</name>
<evidence type="ECO:0000313" key="3">
    <source>
        <dbReference type="Proteomes" id="UP000722989"/>
    </source>
</evidence>
<evidence type="ECO:0000313" key="2">
    <source>
        <dbReference type="EMBL" id="NJC69504.1"/>
    </source>
</evidence>
<organism evidence="2 3">
    <name type="scientific">Planosporangium thailandense</name>
    <dbReference type="NCBI Taxonomy" id="765197"/>
    <lineage>
        <taxon>Bacteria</taxon>
        <taxon>Bacillati</taxon>
        <taxon>Actinomycetota</taxon>
        <taxon>Actinomycetes</taxon>
        <taxon>Micromonosporales</taxon>
        <taxon>Micromonosporaceae</taxon>
        <taxon>Planosporangium</taxon>
    </lineage>
</organism>
<evidence type="ECO:0000259" key="1">
    <source>
        <dbReference type="Pfam" id="PF11706"/>
    </source>
</evidence>
<dbReference type="InterPro" id="IPR010852">
    <property type="entry name" value="ABATE"/>
</dbReference>
<dbReference type="InterPro" id="IPR021005">
    <property type="entry name" value="Znf_CGNR"/>
</dbReference>
<dbReference type="SUPFAM" id="SSF160904">
    <property type="entry name" value="Jann2411-like"/>
    <property type="match status" value="1"/>
</dbReference>
<sequence>MESGVPESLWLVESLLNSVDVESGQDDLNSLPRFRRWLRDHGRGPAADGATEADLTLARDLRDALRDELSGGGDRVGLDRLAGGIALAVRFAPDGRAVLAPAQDGVRGVLGEVLAAIVRAEHEGTWSRLKVCSSSTCRCVYYDRSKNGSRRWCSMRICGNRSKTRTYRERSGASPTT</sequence>
<reference evidence="2 3" key="1">
    <citation type="submission" date="2020-03" db="EMBL/GenBank/DDBJ databases">
        <title>WGS of the type strain of Planosporangium spp.</title>
        <authorList>
            <person name="Thawai C."/>
        </authorList>
    </citation>
    <scope>NUCLEOTIDE SEQUENCE [LARGE SCALE GENOMIC DNA]</scope>
    <source>
        <strain evidence="2 3">TBRC 5610</strain>
    </source>
</reference>
<dbReference type="RefSeq" id="WP_167924358.1">
    <property type="nucleotide sequence ID" value="NZ_JAATVY010000003.1"/>
</dbReference>
<keyword evidence="3" id="KW-1185">Reference proteome</keyword>
<dbReference type="Gene3D" id="1.10.3300.10">
    <property type="entry name" value="Jann2411-like domain"/>
    <property type="match status" value="1"/>
</dbReference>
<dbReference type="EMBL" id="JAATVY010000003">
    <property type="protein sequence ID" value="NJC69504.1"/>
    <property type="molecule type" value="Genomic_DNA"/>
</dbReference>
<gene>
    <name evidence="2" type="ORF">HC031_07185</name>
</gene>
<dbReference type="InterPro" id="IPR023286">
    <property type="entry name" value="ABATE_dom_sf"/>
</dbReference>
<dbReference type="Pfam" id="PF11706">
    <property type="entry name" value="zf-CGNR"/>
    <property type="match status" value="1"/>
</dbReference>
<dbReference type="PANTHER" id="PTHR35525:SF3">
    <property type="entry name" value="BLL6575 PROTEIN"/>
    <property type="match status" value="1"/>
</dbReference>